<evidence type="ECO:0000256" key="8">
    <source>
        <dbReference type="RuleBase" id="RU003793"/>
    </source>
</evidence>
<comment type="subcellular location">
    <subcellularLocation>
        <location evidence="1">Cell inner membrane</location>
        <topology evidence="1">Multi-pass membrane protein</topology>
    </subcellularLocation>
    <subcellularLocation>
        <location evidence="9">Cell membrane</location>
        <topology evidence="9">Multi-pass membrane protein</topology>
    </subcellularLocation>
</comment>
<feature type="transmembrane region" description="Helical" evidence="10">
    <location>
        <begin position="242"/>
        <end position="261"/>
    </location>
</feature>
<dbReference type="STRING" id="318683.A0U94_10125"/>
<dbReference type="Gene3D" id="1.20.120.1220">
    <property type="match status" value="1"/>
</dbReference>
<keyword evidence="5 9" id="KW-0812">Transmembrane</keyword>
<dbReference type="EMBL" id="LHZR01000109">
    <property type="protein sequence ID" value="KXV47531.1"/>
    <property type="molecule type" value="Genomic_DNA"/>
</dbReference>
<dbReference type="GO" id="GO:0004190">
    <property type="term" value="F:aspartic-type endopeptidase activity"/>
    <property type="evidence" value="ECO:0007669"/>
    <property type="project" value="UniProtKB-EC"/>
</dbReference>
<evidence type="ECO:0000259" key="11">
    <source>
        <dbReference type="Pfam" id="PF01478"/>
    </source>
</evidence>
<sequence>MTVSLLVAVFLLAPVAGSFLGVLIRRIPREETVVSDRSHCESCHVPLSARDLIPILSYAAQKGRCRHCKSRITPDHLWIELAALTVPAMALLARVIAGHFQDLPFRLADWDALSLVGDCILGWGLLALSVIDLTCLRLPDMLTLPLLLIGLVEGYATAGTDGVLDRALGSAAGWLIFALIAAGYRMIRHRQGLGGGDVKLLAMGGAWVGLGALPVVIGTGSALGIVLALATAMRSGRFNMTILVPFGPCLAAAIWLARLMLCRS</sequence>
<keyword evidence="9" id="KW-0808">Transferase</keyword>
<evidence type="ECO:0000256" key="3">
    <source>
        <dbReference type="ARBA" id="ARBA00022475"/>
    </source>
</evidence>
<feature type="transmembrane region" description="Helical" evidence="10">
    <location>
        <begin position="168"/>
        <end position="187"/>
    </location>
</feature>
<feature type="transmembrane region" description="Helical" evidence="10">
    <location>
        <begin position="6"/>
        <end position="24"/>
    </location>
</feature>
<name>A0A149THY5_9PROT</name>
<protein>
    <recommendedName>
        <fullName evidence="9">Prepilin leader peptidase/N-methyltransferase</fullName>
        <ecNumber evidence="9">2.1.1.-</ecNumber>
        <ecNumber evidence="9">3.4.23.43</ecNumber>
    </recommendedName>
</protein>
<evidence type="ECO:0000256" key="1">
    <source>
        <dbReference type="ARBA" id="ARBA00004429"/>
    </source>
</evidence>
<feature type="domain" description="Prepilin peptidase A24 N-terminal" evidence="12">
    <location>
        <begin position="12"/>
        <end position="89"/>
    </location>
</feature>
<keyword evidence="9" id="KW-0378">Hydrolase</keyword>
<keyword evidence="7 10" id="KW-0472">Membrane</keyword>
<dbReference type="GO" id="GO:0032259">
    <property type="term" value="P:methylation"/>
    <property type="evidence" value="ECO:0007669"/>
    <property type="project" value="UniProtKB-KW"/>
</dbReference>
<dbReference type="GO" id="GO:0008168">
    <property type="term" value="F:methyltransferase activity"/>
    <property type="evidence" value="ECO:0007669"/>
    <property type="project" value="UniProtKB-KW"/>
</dbReference>
<accession>A0A149THY5</accession>
<keyword evidence="9" id="KW-0489">Methyltransferase</keyword>
<keyword evidence="6 10" id="KW-1133">Transmembrane helix</keyword>
<proteinExistence type="inferred from homology"/>
<feature type="domain" description="Prepilin type IV endopeptidase peptidase" evidence="11">
    <location>
        <begin position="119"/>
        <end position="229"/>
    </location>
</feature>
<dbReference type="InterPro" id="IPR014032">
    <property type="entry name" value="Peptidase_A24A_bac"/>
</dbReference>
<dbReference type="EC" id="3.4.23.43" evidence="9"/>
<dbReference type="InterPro" id="IPR050882">
    <property type="entry name" value="Prepilin_peptidase/N-MTase"/>
</dbReference>
<evidence type="ECO:0000256" key="6">
    <source>
        <dbReference type="ARBA" id="ARBA00022989"/>
    </source>
</evidence>
<feature type="transmembrane region" description="Helical" evidence="10">
    <location>
        <begin position="112"/>
        <end position="131"/>
    </location>
</feature>
<keyword evidence="4" id="KW-0997">Cell inner membrane</keyword>
<dbReference type="Pfam" id="PF01478">
    <property type="entry name" value="Peptidase_A24"/>
    <property type="match status" value="1"/>
</dbReference>
<feature type="transmembrane region" description="Helical" evidence="10">
    <location>
        <begin position="138"/>
        <end position="156"/>
    </location>
</feature>
<dbReference type="Pfam" id="PF06750">
    <property type="entry name" value="A24_N_bact"/>
    <property type="match status" value="1"/>
</dbReference>
<evidence type="ECO:0000256" key="2">
    <source>
        <dbReference type="ARBA" id="ARBA00005801"/>
    </source>
</evidence>
<comment type="similarity">
    <text evidence="2 8">Belongs to the peptidase A24 family.</text>
</comment>
<dbReference type="EC" id="2.1.1.-" evidence="9"/>
<keyword evidence="3" id="KW-1003">Cell membrane</keyword>
<reference evidence="13 14" key="1">
    <citation type="submission" date="2015-06" db="EMBL/GenBank/DDBJ databases">
        <title>Improved classification and identification of acetic acid bacteria using matrix-assisted laser desorption/ionization time-of-flight mass spectrometry; Gluconobacter nephelii and Gluconobacter uchimurae are later heterotypic synonyms of Gluconobacter japonicus and Gluconobacter oxydans, respectively.</title>
        <authorList>
            <person name="Li L."/>
            <person name="Cleenwerck I."/>
            <person name="De Vuyst L."/>
            <person name="Vandamme P."/>
        </authorList>
    </citation>
    <scope>NUCLEOTIDE SEQUENCE [LARGE SCALE GENOMIC DNA]</scope>
    <source>
        <strain evidence="13 14">LMG 1768</strain>
    </source>
</reference>
<feature type="transmembrane region" description="Helical" evidence="10">
    <location>
        <begin position="207"/>
        <end position="230"/>
    </location>
</feature>
<dbReference type="PATRIC" id="fig|318683.6.peg.1424"/>
<dbReference type="GO" id="GO:0005886">
    <property type="term" value="C:plasma membrane"/>
    <property type="evidence" value="ECO:0007669"/>
    <property type="project" value="UniProtKB-SubCell"/>
</dbReference>
<dbReference type="InterPro" id="IPR000045">
    <property type="entry name" value="Prepilin_IV_endopep_pep"/>
</dbReference>
<evidence type="ECO:0000313" key="13">
    <source>
        <dbReference type="EMBL" id="KXV47531.1"/>
    </source>
</evidence>
<dbReference type="GO" id="GO:0006465">
    <property type="term" value="P:signal peptide processing"/>
    <property type="evidence" value="ECO:0007669"/>
    <property type="project" value="TreeGrafter"/>
</dbReference>
<dbReference type="PRINTS" id="PR00864">
    <property type="entry name" value="PREPILNPTASE"/>
</dbReference>
<evidence type="ECO:0000256" key="4">
    <source>
        <dbReference type="ARBA" id="ARBA00022519"/>
    </source>
</evidence>
<comment type="caution">
    <text evidence="13">The sequence shown here is derived from an EMBL/GenBank/DDBJ whole genome shotgun (WGS) entry which is preliminary data.</text>
</comment>
<gene>
    <name evidence="13" type="ORF">AD945_10630</name>
</gene>
<keyword evidence="9" id="KW-0645">Protease</keyword>
<feature type="transmembrane region" description="Helical" evidence="10">
    <location>
        <begin position="77"/>
        <end position="100"/>
    </location>
</feature>
<evidence type="ECO:0000259" key="12">
    <source>
        <dbReference type="Pfam" id="PF06750"/>
    </source>
</evidence>
<evidence type="ECO:0000313" key="14">
    <source>
        <dbReference type="Proteomes" id="UP000075636"/>
    </source>
</evidence>
<evidence type="ECO:0000256" key="10">
    <source>
        <dbReference type="SAM" id="Phobius"/>
    </source>
</evidence>
<evidence type="ECO:0000256" key="7">
    <source>
        <dbReference type="ARBA" id="ARBA00023136"/>
    </source>
</evidence>
<dbReference type="AlphaFoldDB" id="A0A149THY5"/>
<evidence type="ECO:0000256" key="5">
    <source>
        <dbReference type="ARBA" id="ARBA00022692"/>
    </source>
</evidence>
<evidence type="ECO:0000256" key="9">
    <source>
        <dbReference type="RuleBase" id="RU003794"/>
    </source>
</evidence>
<dbReference type="PANTHER" id="PTHR30487">
    <property type="entry name" value="TYPE 4 PREPILIN-LIKE PROTEINS LEADER PEPTIDE-PROCESSING ENZYME"/>
    <property type="match status" value="1"/>
</dbReference>
<dbReference type="RefSeq" id="WP_197460408.1">
    <property type="nucleotide sequence ID" value="NZ_LHZR01000109.1"/>
</dbReference>
<comment type="function">
    <text evidence="9">Plays an essential role in type IV pili and type II pseudopili formation by proteolytically removing the leader sequence from substrate proteins and subsequently monomethylating the alpha-amino group of the newly exposed N-terminal phenylalanine.</text>
</comment>
<organism evidence="13 14">
    <name type="scientific">Gluconobacter albidus</name>
    <dbReference type="NCBI Taxonomy" id="318683"/>
    <lineage>
        <taxon>Bacteria</taxon>
        <taxon>Pseudomonadati</taxon>
        <taxon>Pseudomonadota</taxon>
        <taxon>Alphaproteobacteria</taxon>
        <taxon>Acetobacterales</taxon>
        <taxon>Acetobacteraceae</taxon>
        <taxon>Gluconobacter</taxon>
    </lineage>
</organism>
<dbReference type="Proteomes" id="UP000075636">
    <property type="component" value="Unassembled WGS sequence"/>
</dbReference>
<dbReference type="InterPro" id="IPR010627">
    <property type="entry name" value="Prepilin_pept_A24_N"/>
</dbReference>
<dbReference type="PANTHER" id="PTHR30487:SF0">
    <property type="entry name" value="PREPILIN LEADER PEPTIDASE_N-METHYLTRANSFERASE-RELATED"/>
    <property type="match status" value="1"/>
</dbReference>
<comment type="catalytic activity">
    <reaction evidence="9">
        <text>Typically cleaves a -Gly-|-Phe- bond to release an N-terminal, basic peptide of 5-8 residues from type IV prepilin, and then N-methylates the new N-terminal amino group, the methyl donor being S-adenosyl-L-methionine.</text>
        <dbReference type="EC" id="3.4.23.43"/>
    </reaction>
</comment>
<keyword evidence="9" id="KW-0511">Multifunctional enzyme</keyword>